<keyword evidence="2" id="KW-0812">Transmembrane</keyword>
<dbReference type="InterPro" id="IPR020864">
    <property type="entry name" value="MACPF"/>
</dbReference>
<dbReference type="Proteomes" id="UP000594262">
    <property type="component" value="Unplaced"/>
</dbReference>
<dbReference type="Pfam" id="PF00024">
    <property type="entry name" value="PAN_1"/>
    <property type="match status" value="1"/>
</dbReference>
<dbReference type="EnsemblMetazoa" id="CLYHEMT005304.1">
    <property type="protein sequence ID" value="CLYHEMP005304.1"/>
    <property type="gene ID" value="CLYHEMG005304"/>
</dbReference>
<sequence length="616" mass="69470">YSPNTKENSFTNKSDTAMASWGTKTDEKSSEQKVGAVYQENIALRKKIAGESTDIEDGSVHQKKSKWYTQCKWQWLLWLLTVGTALIYIFYQKIQYPSSNVFSLKSDPLTLGKIENREIEICNSNQMKRSFPDLDYALYGYNILFGYPLAIGHDPGLTHPVFQADYGGSRVTADCRYQVPEGYDLVPDVSCVTSFSSQTVKNSRQFSKELSVSAEVSGGGWGVSFSASADYKKKESSMSASESVYVFSTASCNYYFSLLNENNPPKLTKDFVNLAKQLKTESDVFKFFNYYGTHFMTYTLFGARFVYENKMSQKSFKSESEEGVSVSVKASYSGLFSLGGGFGMSSSQRQAAEDFQSKVETKTISIGAPPPADGNTMTWASTVKDTPVPVRYKLESIENLFSSLYMRGENFDYDSTKKLVQSSKLKYCKELNEKGIVDSCKMVTNVISLIGLSVWGGTLNQLNRDRCEDKCLEDDRCIVLEYPAANQCWLFYHDKQSNVTLLGKASMPVPKGEEYGTFIFYDALKLLGHTLKIERIAIKPGQLARKNIRTNETDCSMECRQDQACAMVTFNRQAQPEENNCKLYSEDKFECPDDIKECHIIAYDIKYANYVTIFNP</sequence>
<dbReference type="InterPro" id="IPR022657">
    <property type="entry name" value="De-COase2_CS"/>
</dbReference>
<evidence type="ECO:0000313" key="4">
    <source>
        <dbReference type="EnsemblMetazoa" id="CLYHEMP005304.1"/>
    </source>
</evidence>
<feature type="transmembrane region" description="Helical" evidence="2">
    <location>
        <begin position="73"/>
        <end position="91"/>
    </location>
</feature>
<name>A0A7M5V8F0_9CNID</name>
<dbReference type="Pfam" id="PF01823">
    <property type="entry name" value="MACPF"/>
    <property type="match status" value="1"/>
</dbReference>
<evidence type="ECO:0000256" key="2">
    <source>
        <dbReference type="SAM" id="Phobius"/>
    </source>
</evidence>
<feature type="region of interest" description="Disordered" evidence="1">
    <location>
        <begin position="1"/>
        <end position="29"/>
    </location>
</feature>
<protein>
    <recommendedName>
        <fullName evidence="3">MACPF domain-containing protein</fullName>
    </recommendedName>
</protein>
<keyword evidence="5" id="KW-1185">Reference proteome</keyword>
<dbReference type="AlphaFoldDB" id="A0A7M5V8F0"/>
<dbReference type="PROSITE" id="PS51412">
    <property type="entry name" value="MACPF_2"/>
    <property type="match status" value="1"/>
</dbReference>
<reference evidence="4" key="1">
    <citation type="submission" date="2021-01" db="UniProtKB">
        <authorList>
            <consortium name="EnsemblMetazoa"/>
        </authorList>
    </citation>
    <scope>IDENTIFICATION</scope>
</reference>
<accession>A0A7M5V8F0</accession>
<keyword evidence="2" id="KW-0472">Membrane</keyword>
<proteinExistence type="predicted"/>
<feature type="compositionally biased region" description="Polar residues" evidence="1">
    <location>
        <begin position="1"/>
        <end position="17"/>
    </location>
</feature>
<dbReference type="OrthoDB" id="9989813at2759"/>
<dbReference type="PROSITE" id="PS00879">
    <property type="entry name" value="ODR_DC_2_2"/>
    <property type="match status" value="1"/>
</dbReference>
<evidence type="ECO:0000259" key="3">
    <source>
        <dbReference type="PROSITE" id="PS51412"/>
    </source>
</evidence>
<feature type="domain" description="MACPF" evidence="3">
    <location>
        <begin position="118"/>
        <end position="435"/>
    </location>
</feature>
<dbReference type="InterPro" id="IPR003609">
    <property type="entry name" value="Pan_app"/>
</dbReference>
<keyword evidence="2" id="KW-1133">Transmembrane helix</keyword>
<evidence type="ECO:0000256" key="1">
    <source>
        <dbReference type="SAM" id="MobiDB-lite"/>
    </source>
</evidence>
<evidence type="ECO:0000313" key="5">
    <source>
        <dbReference type="Proteomes" id="UP000594262"/>
    </source>
</evidence>
<organism evidence="4 5">
    <name type="scientific">Clytia hemisphaerica</name>
    <dbReference type="NCBI Taxonomy" id="252671"/>
    <lineage>
        <taxon>Eukaryota</taxon>
        <taxon>Metazoa</taxon>
        <taxon>Cnidaria</taxon>
        <taxon>Hydrozoa</taxon>
        <taxon>Hydroidolina</taxon>
        <taxon>Leptothecata</taxon>
        <taxon>Obeliida</taxon>
        <taxon>Clytiidae</taxon>
        <taxon>Clytia</taxon>
    </lineage>
</organism>